<dbReference type="InterPro" id="IPR012334">
    <property type="entry name" value="Pectin_lyas_fold"/>
</dbReference>
<gene>
    <name evidence="10" type="ORF">IDH41_27250</name>
</gene>
<name>A0A927CSB7_9BACL</name>
<comment type="caution">
    <text evidence="10">The sequence shown here is derived from an EMBL/GenBank/DDBJ whole genome shotgun (WGS) entry which is preliminary data.</text>
</comment>
<dbReference type="Gene3D" id="2.160.20.10">
    <property type="entry name" value="Single-stranded right-handed beta-helix, Pectin lyase-like"/>
    <property type="match status" value="1"/>
</dbReference>
<accession>A0A927CSB7</accession>
<dbReference type="EMBL" id="JACXIY010000044">
    <property type="protein sequence ID" value="MBD2872287.1"/>
    <property type="molecule type" value="Genomic_DNA"/>
</dbReference>
<evidence type="ECO:0000313" key="10">
    <source>
        <dbReference type="EMBL" id="MBD2872287.1"/>
    </source>
</evidence>
<dbReference type="AlphaFoldDB" id="A0A927CSB7"/>
<dbReference type="GO" id="GO:0000272">
    <property type="term" value="P:polysaccharide catabolic process"/>
    <property type="evidence" value="ECO:0007669"/>
    <property type="project" value="UniProtKB-KW"/>
</dbReference>
<reference evidence="10" key="1">
    <citation type="submission" date="2020-09" db="EMBL/GenBank/DDBJ databases">
        <title>A novel bacterium of genus Paenibacillus, isolated from South China Sea.</title>
        <authorList>
            <person name="Huang H."/>
            <person name="Mo K."/>
            <person name="Hu Y."/>
        </authorList>
    </citation>
    <scope>NUCLEOTIDE SEQUENCE</scope>
    <source>
        <strain evidence="10">IB182493</strain>
    </source>
</reference>
<comment type="function">
    <text evidence="8">Pectinolytic enzyme involved in the degradation of xylogalacturonan (xga), a galacturonan backbone heavily substituted with xylose, and which is one important component of the hairy regions of pectin. Activity requires a galacturonic acid backbone substituted with xylose.</text>
</comment>
<dbReference type="Pfam" id="PF00295">
    <property type="entry name" value="Glyco_hydro_28"/>
    <property type="match status" value="1"/>
</dbReference>
<keyword evidence="2" id="KW-0677">Repeat</keyword>
<keyword evidence="7" id="KW-0624">Polysaccharide degradation</keyword>
<dbReference type="PANTHER" id="PTHR31736:SF9">
    <property type="entry name" value="ENDO-XYLOGALACTURONAN HYDROLASE A-RELATED"/>
    <property type="match status" value="1"/>
</dbReference>
<keyword evidence="4" id="KW-0325">Glycoprotein</keyword>
<evidence type="ECO:0000256" key="8">
    <source>
        <dbReference type="ARBA" id="ARBA00037278"/>
    </source>
</evidence>
<evidence type="ECO:0000256" key="6">
    <source>
        <dbReference type="ARBA" id="ARBA00023295"/>
    </source>
</evidence>
<sequence>MTINVYPELKGIPIREDFAVRVRVPGGRWQALQLFEVQVDMHDVREASMAAFDIDGVAEIEVDWHGGSIESAVIRPLSRGIPFEREGNTLRFVLDEPCKLSVEINGERFSNLHLFANPPEEGAPRPDEPGVLAVKPGIHRTEHLLRPLCTPSGEGGEEPHTLYFLPGMHYIEETLLRIPSGKTVYLAGGAAVAGSMVCDRVRDVAIRGRGILYLAEFHRFSAFRGVRILFSSRIEVEGVTVLNPPHYSIYIGQSEHIRIRNFKSFSCKGWSDGIDMMASREVDVDDAFLRTSDDCIAIYGSRWDYRGDTRGVTVRNSIFWADVAHPLMIGTHGDYRGGGDTIANIRFENLDLLEHHEPQDNYQGAMAINAGDLNTVRNVVYENIRVEPFELGRLFDFRVVWNKDYNPVPGSRIENVVLQNISYDGRGANPSRIYGYSAERPVSGVAIRSLRVNGEAVTDASHPSIDVNEHAREVTFE</sequence>
<evidence type="ECO:0008006" key="12">
    <source>
        <dbReference type="Google" id="ProtNLM"/>
    </source>
</evidence>
<keyword evidence="11" id="KW-1185">Reference proteome</keyword>
<evidence type="ECO:0000256" key="3">
    <source>
        <dbReference type="ARBA" id="ARBA00022801"/>
    </source>
</evidence>
<dbReference type="GO" id="GO:0004650">
    <property type="term" value="F:polygalacturonase activity"/>
    <property type="evidence" value="ECO:0007669"/>
    <property type="project" value="InterPro"/>
</dbReference>
<dbReference type="InterPro" id="IPR000743">
    <property type="entry name" value="Glyco_hydro_28"/>
</dbReference>
<evidence type="ECO:0000313" key="11">
    <source>
        <dbReference type="Proteomes" id="UP000632125"/>
    </source>
</evidence>
<dbReference type="RefSeq" id="WP_190866833.1">
    <property type="nucleotide sequence ID" value="NZ_JACXIY010000044.1"/>
</dbReference>
<dbReference type="Proteomes" id="UP000632125">
    <property type="component" value="Unassembled WGS sequence"/>
</dbReference>
<comment type="similarity">
    <text evidence="1 9">Belongs to the glycosyl hydrolase 28 family.</text>
</comment>
<evidence type="ECO:0000256" key="4">
    <source>
        <dbReference type="ARBA" id="ARBA00023180"/>
    </source>
</evidence>
<evidence type="ECO:0000256" key="9">
    <source>
        <dbReference type="RuleBase" id="RU361169"/>
    </source>
</evidence>
<evidence type="ECO:0000256" key="2">
    <source>
        <dbReference type="ARBA" id="ARBA00022737"/>
    </source>
</evidence>
<keyword evidence="6 9" id="KW-0326">Glycosidase</keyword>
<keyword evidence="3 9" id="KW-0378">Hydrolase</keyword>
<evidence type="ECO:0000256" key="5">
    <source>
        <dbReference type="ARBA" id="ARBA00023277"/>
    </source>
</evidence>
<organism evidence="10 11">
    <name type="scientific">Paenibacillus arenilitoris</name>
    <dbReference type="NCBI Taxonomy" id="2772299"/>
    <lineage>
        <taxon>Bacteria</taxon>
        <taxon>Bacillati</taxon>
        <taxon>Bacillota</taxon>
        <taxon>Bacilli</taxon>
        <taxon>Bacillales</taxon>
        <taxon>Paenibacillaceae</taxon>
        <taxon>Paenibacillus</taxon>
    </lineage>
</organism>
<evidence type="ECO:0000256" key="7">
    <source>
        <dbReference type="ARBA" id="ARBA00023326"/>
    </source>
</evidence>
<protein>
    <recommendedName>
        <fullName evidence="12">Glycosyl hydrolases family 28</fullName>
    </recommendedName>
</protein>
<evidence type="ECO:0000256" key="1">
    <source>
        <dbReference type="ARBA" id="ARBA00008834"/>
    </source>
</evidence>
<proteinExistence type="inferred from homology"/>
<dbReference type="PANTHER" id="PTHR31736">
    <property type="match status" value="1"/>
</dbReference>
<keyword evidence="5" id="KW-0119">Carbohydrate metabolism</keyword>
<dbReference type="InterPro" id="IPR011050">
    <property type="entry name" value="Pectin_lyase_fold/virulence"/>
</dbReference>
<dbReference type="SUPFAM" id="SSF51126">
    <property type="entry name" value="Pectin lyase-like"/>
    <property type="match status" value="1"/>
</dbReference>